<accession>A0ABP7EGT0</accession>
<protein>
    <submittedName>
        <fullName evidence="1">Uncharacterized protein</fullName>
    </submittedName>
</protein>
<dbReference type="EMBL" id="BAABBF010000007">
    <property type="protein sequence ID" value="GAA3718941.1"/>
    <property type="molecule type" value="Genomic_DNA"/>
</dbReference>
<comment type="caution">
    <text evidence="1">The sequence shown here is derived from an EMBL/GenBank/DDBJ whole genome shotgun (WGS) entry which is preliminary data.</text>
</comment>
<evidence type="ECO:0000313" key="2">
    <source>
        <dbReference type="Proteomes" id="UP001500523"/>
    </source>
</evidence>
<dbReference type="Proteomes" id="UP001500523">
    <property type="component" value="Unassembled WGS sequence"/>
</dbReference>
<gene>
    <name evidence="1" type="ORF">GCM10022268_29000</name>
</gene>
<name>A0ABP7EGT0_9SPHN</name>
<reference evidence="2" key="1">
    <citation type="journal article" date="2019" name="Int. J. Syst. Evol. Microbiol.">
        <title>The Global Catalogue of Microorganisms (GCM) 10K type strain sequencing project: providing services to taxonomists for standard genome sequencing and annotation.</title>
        <authorList>
            <consortium name="The Broad Institute Genomics Platform"/>
            <consortium name="The Broad Institute Genome Sequencing Center for Infectious Disease"/>
            <person name="Wu L."/>
            <person name="Ma J."/>
        </authorList>
    </citation>
    <scope>NUCLEOTIDE SEQUENCE [LARGE SCALE GENOMIC DNA]</scope>
    <source>
        <strain evidence="2">JCM 17498</strain>
    </source>
</reference>
<organism evidence="1 2">
    <name type="scientific">Sphingomonas cynarae</name>
    <dbReference type="NCBI Taxonomy" id="930197"/>
    <lineage>
        <taxon>Bacteria</taxon>
        <taxon>Pseudomonadati</taxon>
        <taxon>Pseudomonadota</taxon>
        <taxon>Alphaproteobacteria</taxon>
        <taxon>Sphingomonadales</taxon>
        <taxon>Sphingomonadaceae</taxon>
        <taxon>Sphingomonas</taxon>
    </lineage>
</organism>
<proteinExistence type="predicted"/>
<keyword evidence="2" id="KW-1185">Reference proteome</keyword>
<sequence>MHQQIGRINPPAPRHTQMEDHRIAAIGVDHAVFGAATQSGDDRPLHPLTQIDGDRLAQISAARLDQRQALAVENGGQPANGGFDFGKFWHSMELGCVCPRHKRPLGRCP</sequence>
<evidence type="ECO:0000313" key="1">
    <source>
        <dbReference type="EMBL" id="GAA3718941.1"/>
    </source>
</evidence>